<dbReference type="Proteomes" id="UP000831701">
    <property type="component" value="Chromosome 21"/>
</dbReference>
<name>A0ACB8VGJ4_9TELE</name>
<organism evidence="1 2">
    <name type="scientific">Scortum barcoo</name>
    <name type="common">barcoo grunter</name>
    <dbReference type="NCBI Taxonomy" id="214431"/>
    <lineage>
        <taxon>Eukaryota</taxon>
        <taxon>Metazoa</taxon>
        <taxon>Chordata</taxon>
        <taxon>Craniata</taxon>
        <taxon>Vertebrata</taxon>
        <taxon>Euteleostomi</taxon>
        <taxon>Actinopterygii</taxon>
        <taxon>Neopterygii</taxon>
        <taxon>Teleostei</taxon>
        <taxon>Neoteleostei</taxon>
        <taxon>Acanthomorphata</taxon>
        <taxon>Eupercaria</taxon>
        <taxon>Centrarchiformes</taxon>
        <taxon>Terapontoidei</taxon>
        <taxon>Terapontidae</taxon>
        <taxon>Scortum</taxon>
    </lineage>
</organism>
<evidence type="ECO:0000313" key="2">
    <source>
        <dbReference type="Proteomes" id="UP000831701"/>
    </source>
</evidence>
<accession>A0ACB8VGJ4</accession>
<reference evidence="1" key="1">
    <citation type="submission" date="2022-04" db="EMBL/GenBank/DDBJ databases">
        <title>Jade perch genome.</title>
        <authorList>
            <person name="Chao B."/>
        </authorList>
    </citation>
    <scope>NUCLEOTIDE SEQUENCE</scope>
    <source>
        <strain evidence="1">CB-2022</strain>
    </source>
</reference>
<comment type="caution">
    <text evidence="1">The sequence shown here is derived from an EMBL/GenBank/DDBJ whole genome shotgun (WGS) entry which is preliminary data.</text>
</comment>
<evidence type="ECO:0000313" key="1">
    <source>
        <dbReference type="EMBL" id="KAI3354792.1"/>
    </source>
</evidence>
<dbReference type="EMBL" id="CM041551">
    <property type="protein sequence ID" value="KAI3354792.1"/>
    <property type="molecule type" value="Genomic_DNA"/>
</dbReference>
<gene>
    <name evidence="1" type="ORF">L3Q82_004607</name>
</gene>
<protein>
    <submittedName>
        <fullName evidence="1">Uncharacterized protein</fullName>
    </submittedName>
</protein>
<keyword evidence="2" id="KW-1185">Reference proteome</keyword>
<sequence>MDPADVNTVRSALPAQGTKIHQHKTQLSSNSRGVKELTKRQTELQSFVANQVRHLAAQLQLVIACLNDLAYPKPASPAPAQLPTPTSLPSAAPRPIRLAPPEKYSGDSAQMAFMVSHLTVRAAAWATAEWSRGAAICQDVKVFSQTLSKLFDHSSPAREASQALLGLRQRSRRVIDYAIEFCTLARA</sequence>
<proteinExistence type="predicted"/>